<dbReference type="AlphaFoldDB" id="A0A840IJP5"/>
<gene>
    <name evidence="6" type="ORF">BDZ31_003847</name>
</gene>
<dbReference type="Gene3D" id="1.10.357.10">
    <property type="entry name" value="Tetracycline Repressor, domain 2"/>
    <property type="match status" value="1"/>
</dbReference>
<protein>
    <submittedName>
        <fullName evidence="6">AcrR family transcriptional regulator</fullName>
    </submittedName>
</protein>
<feature type="domain" description="HTH tetR-type" evidence="5">
    <location>
        <begin position="8"/>
        <end position="68"/>
    </location>
</feature>
<keyword evidence="1" id="KW-0805">Transcription regulation</keyword>
<reference evidence="6 7" key="1">
    <citation type="submission" date="2020-08" db="EMBL/GenBank/DDBJ databases">
        <title>Genomic Encyclopedia of Archaeal and Bacterial Type Strains, Phase II (KMG-II): from individual species to whole genera.</title>
        <authorList>
            <person name="Goeker M."/>
        </authorList>
    </citation>
    <scope>NUCLEOTIDE SEQUENCE [LARGE SCALE GENOMIC DNA]</scope>
    <source>
        <strain evidence="6 7">DSM 23288</strain>
    </source>
</reference>
<name>A0A840IJP5_9ACTN</name>
<keyword evidence="2 4" id="KW-0238">DNA-binding</keyword>
<dbReference type="Pfam" id="PF00440">
    <property type="entry name" value="TetR_N"/>
    <property type="match status" value="1"/>
</dbReference>
<dbReference type="GO" id="GO:0003700">
    <property type="term" value="F:DNA-binding transcription factor activity"/>
    <property type="evidence" value="ECO:0007669"/>
    <property type="project" value="TreeGrafter"/>
</dbReference>
<comment type="caution">
    <text evidence="6">The sequence shown here is derived from an EMBL/GenBank/DDBJ whole genome shotgun (WGS) entry which is preliminary data.</text>
</comment>
<evidence type="ECO:0000256" key="1">
    <source>
        <dbReference type="ARBA" id="ARBA00023015"/>
    </source>
</evidence>
<evidence type="ECO:0000313" key="6">
    <source>
        <dbReference type="EMBL" id="MBB4664244.1"/>
    </source>
</evidence>
<evidence type="ECO:0000256" key="3">
    <source>
        <dbReference type="ARBA" id="ARBA00023163"/>
    </source>
</evidence>
<evidence type="ECO:0000259" key="5">
    <source>
        <dbReference type="PROSITE" id="PS50977"/>
    </source>
</evidence>
<dbReference type="Proteomes" id="UP000585272">
    <property type="component" value="Unassembled WGS sequence"/>
</dbReference>
<evidence type="ECO:0000256" key="4">
    <source>
        <dbReference type="PROSITE-ProRule" id="PRU00335"/>
    </source>
</evidence>
<dbReference type="RefSeq" id="WP_183344089.1">
    <property type="nucleotide sequence ID" value="NZ_JACHNU010000006.1"/>
</dbReference>
<dbReference type="PANTHER" id="PTHR30055">
    <property type="entry name" value="HTH-TYPE TRANSCRIPTIONAL REGULATOR RUTR"/>
    <property type="match status" value="1"/>
</dbReference>
<evidence type="ECO:0000313" key="7">
    <source>
        <dbReference type="Proteomes" id="UP000585272"/>
    </source>
</evidence>
<dbReference type="InterPro" id="IPR050109">
    <property type="entry name" value="HTH-type_TetR-like_transc_reg"/>
</dbReference>
<dbReference type="PROSITE" id="PS50977">
    <property type="entry name" value="HTH_TETR_2"/>
    <property type="match status" value="1"/>
</dbReference>
<dbReference type="PANTHER" id="PTHR30055:SF234">
    <property type="entry name" value="HTH-TYPE TRANSCRIPTIONAL REGULATOR BETI"/>
    <property type="match status" value="1"/>
</dbReference>
<keyword evidence="3" id="KW-0804">Transcription</keyword>
<dbReference type="InterPro" id="IPR009057">
    <property type="entry name" value="Homeodomain-like_sf"/>
</dbReference>
<dbReference type="InterPro" id="IPR001647">
    <property type="entry name" value="HTH_TetR"/>
</dbReference>
<proteinExistence type="predicted"/>
<accession>A0A840IJP5</accession>
<keyword evidence="7" id="KW-1185">Reference proteome</keyword>
<feature type="DNA-binding region" description="H-T-H motif" evidence="4">
    <location>
        <begin position="31"/>
        <end position="50"/>
    </location>
</feature>
<dbReference type="GO" id="GO:0000976">
    <property type="term" value="F:transcription cis-regulatory region binding"/>
    <property type="evidence" value="ECO:0007669"/>
    <property type="project" value="TreeGrafter"/>
</dbReference>
<organism evidence="6 7">
    <name type="scientific">Conexibacter arvalis</name>
    <dbReference type="NCBI Taxonomy" id="912552"/>
    <lineage>
        <taxon>Bacteria</taxon>
        <taxon>Bacillati</taxon>
        <taxon>Actinomycetota</taxon>
        <taxon>Thermoleophilia</taxon>
        <taxon>Solirubrobacterales</taxon>
        <taxon>Conexibacteraceae</taxon>
        <taxon>Conexibacter</taxon>
    </lineage>
</organism>
<dbReference type="EMBL" id="JACHNU010000006">
    <property type="protein sequence ID" value="MBB4664244.1"/>
    <property type="molecule type" value="Genomic_DNA"/>
</dbReference>
<sequence length="217" mass="22892">MSSNQRGAARRLALIEATRIALLERGSAGVRVRDVAEEAGISPSAILYHYPSFDDLVVAAIAHGLDGLHLRRTRAVDSHGEPAARLLATVDACLASDRDDEEVRLLSLAAAQADESFTLRALLGSAIDRATFTYQSILETGAATGIFRLSDGSLAVARNLAALEYAYGQMIVNEIPGFDHATALTQMLAYVAGATGARLSPAAERRDGLGAAEDDGR</sequence>
<evidence type="ECO:0000256" key="2">
    <source>
        <dbReference type="ARBA" id="ARBA00023125"/>
    </source>
</evidence>
<dbReference type="SUPFAM" id="SSF46689">
    <property type="entry name" value="Homeodomain-like"/>
    <property type="match status" value="1"/>
</dbReference>